<dbReference type="EMBL" id="QGGV01000001">
    <property type="protein sequence ID" value="PWK58978.1"/>
    <property type="molecule type" value="Genomic_DNA"/>
</dbReference>
<comment type="caution">
    <text evidence="4">The sequence shown here is derived from an EMBL/GenBank/DDBJ whole genome shotgun (WGS) entry which is preliminary data.</text>
</comment>
<reference evidence="4 5" key="1">
    <citation type="submission" date="2018-05" db="EMBL/GenBank/DDBJ databases">
        <title>Genomic Encyclopedia of Type Strains, Phase IV (KMG-IV): sequencing the most valuable type-strain genomes for metagenomic binning, comparative biology and taxonomic classification.</title>
        <authorList>
            <person name="Goeker M."/>
        </authorList>
    </citation>
    <scope>NUCLEOTIDE SEQUENCE [LARGE SCALE GENOMIC DNA]</scope>
    <source>
        <strain evidence="4 5">DSM 103371</strain>
    </source>
</reference>
<dbReference type="SUPFAM" id="SSF46894">
    <property type="entry name" value="C-terminal effector domain of the bipartite response regulators"/>
    <property type="match status" value="1"/>
</dbReference>
<dbReference type="Gene3D" id="1.10.10.10">
    <property type="entry name" value="Winged helix-like DNA-binding domain superfamily/Winged helix DNA-binding domain"/>
    <property type="match status" value="1"/>
</dbReference>
<dbReference type="InterPro" id="IPR016032">
    <property type="entry name" value="Sig_transdc_resp-reg_C-effctor"/>
</dbReference>
<evidence type="ECO:0000256" key="2">
    <source>
        <dbReference type="PROSITE-ProRule" id="PRU01091"/>
    </source>
</evidence>
<evidence type="ECO:0000313" key="4">
    <source>
        <dbReference type="EMBL" id="PWK58978.1"/>
    </source>
</evidence>
<dbReference type="InterPro" id="IPR001867">
    <property type="entry name" value="OmpR/PhoB-type_DNA-bd"/>
</dbReference>
<dbReference type="KEGG" id="salo:EF888_05430"/>
<dbReference type="PROSITE" id="PS51755">
    <property type="entry name" value="OMPR_PHOB"/>
    <property type="match status" value="1"/>
</dbReference>
<dbReference type="AlphaFoldDB" id="A0A316GDL9"/>
<evidence type="ECO:0000259" key="3">
    <source>
        <dbReference type="PROSITE" id="PS51755"/>
    </source>
</evidence>
<dbReference type="GO" id="GO:0000160">
    <property type="term" value="P:phosphorelay signal transduction system"/>
    <property type="evidence" value="ECO:0007669"/>
    <property type="project" value="InterPro"/>
</dbReference>
<keyword evidence="1 2" id="KW-0238">DNA-binding</keyword>
<dbReference type="InterPro" id="IPR011990">
    <property type="entry name" value="TPR-like_helical_dom_sf"/>
</dbReference>
<protein>
    <submittedName>
        <fullName evidence="4">DNA-binding winged helix-turn-helix (WHTH) protein</fullName>
    </submittedName>
</protein>
<dbReference type="CDD" id="cd00383">
    <property type="entry name" value="trans_reg_C"/>
    <property type="match status" value="1"/>
</dbReference>
<organism evidence="4 5">
    <name type="scientific">Silicimonas algicola</name>
    <dbReference type="NCBI Taxonomy" id="1826607"/>
    <lineage>
        <taxon>Bacteria</taxon>
        <taxon>Pseudomonadati</taxon>
        <taxon>Pseudomonadota</taxon>
        <taxon>Alphaproteobacteria</taxon>
        <taxon>Rhodobacterales</taxon>
        <taxon>Paracoccaceae</taxon>
    </lineage>
</organism>
<evidence type="ECO:0000256" key="1">
    <source>
        <dbReference type="ARBA" id="ARBA00023125"/>
    </source>
</evidence>
<evidence type="ECO:0000313" key="5">
    <source>
        <dbReference type="Proteomes" id="UP000245390"/>
    </source>
</evidence>
<gene>
    <name evidence="4" type="ORF">C8D95_101799</name>
</gene>
<dbReference type="Gene3D" id="1.25.40.10">
    <property type="entry name" value="Tetratricopeptide repeat domain"/>
    <property type="match status" value="1"/>
</dbReference>
<dbReference type="GO" id="GO:0003677">
    <property type="term" value="F:DNA binding"/>
    <property type="evidence" value="ECO:0007669"/>
    <property type="project" value="UniProtKB-UniRule"/>
</dbReference>
<dbReference type="OrthoDB" id="54411at2"/>
<keyword evidence="5" id="KW-1185">Reference proteome</keyword>
<proteinExistence type="predicted"/>
<dbReference type="InterPro" id="IPR036388">
    <property type="entry name" value="WH-like_DNA-bd_sf"/>
</dbReference>
<sequence length="518" mass="56811">MRMDWTFGEFHLDAERFQLVRRGVAVALEPQVLVLLIHLVKNRDRMVSKDEVVEAVWQGKAVSDASISSRIRSARQALGDDGARQEMIQTVHGRGFRFIAAVTEKTPARADAASAAPSVSDHLPGMPSIAILPLRQLGADPDLEVLAEAIPHEIIEAMSRLRWLAVIARGSSFRFGIGEANLALVAEALSARYILSGIIESRGGGAAVSLELLEAGSRQVLWADHLVSPLDAIDDLRSRIVAQLIAALEMHIPFNEARIAQRSTFENRDAWANYHVGLRHLYRFTATDTAVARACFERAVAAEPHFARAHAGLSFTSFLTAFLRLDPETSAAARLARQHAERALELDALDPFANFTMGRSFWLTDQPEIAAHWLSRATTLNPNYAQGFYASAFTAMLTGNADATTGALDTSLRLSPLDPLLYGIYGVRAQLLMQQEDYETAADWGDRAATQPGAHYLIGMIALAANGLAGRQQRAEHLRQDILRSKTDASAADYFAAFPTRHSTSRARIAKELTRHGF</sequence>
<dbReference type="SUPFAM" id="SSF48452">
    <property type="entry name" value="TPR-like"/>
    <property type="match status" value="1"/>
</dbReference>
<dbReference type="Proteomes" id="UP000245390">
    <property type="component" value="Unassembled WGS sequence"/>
</dbReference>
<accession>A0A316GDL9</accession>
<dbReference type="GO" id="GO:0006355">
    <property type="term" value="P:regulation of DNA-templated transcription"/>
    <property type="evidence" value="ECO:0007669"/>
    <property type="project" value="InterPro"/>
</dbReference>
<dbReference type="Pfam" id="PF00486">
    <property type="entry name" value="Trans_reg_C"/>
    <property type="match status" value="1"/>
</dbReference>
<feature type="DNA-binding region" description="OmpR/PhoB-type" evidence="2">
    <location>
        <begin position="2"/>
        <end position="100"/>
    </location>
</feature>
<feature type="domain" description="OmpR/PhoB-type" evidence="3">
    <location>
        <begin position="2"/>
        <end position="100"/>
    </location>
</feature>
<name>A0A316GDL9_9RHOB</name>
<dbReference type="SMART" id="SM00862">
    <property type="entry name" value="Trans_reg_C"/>
    <property type="match status" value="1"/>
</dbReference>